<evidence type="ECO:0000256" key="4">
    <source>
        <dbReference type="ARBA" id="ARBA00023136"/>
    </source>
</evidence>
<comment type="subcellular location">
    <subcellularLocation>
        <location evidence="1">Cell membrane</location>
        <topology evidence="1">Multi-pass membrane protein</topology>
    </subcellularLocation>
</comment>
<dbReference type="PANTHER" id="PTHR42723:SF1">
    <property type="entry name" value="CHLOROPHYLL SYNTHASE, CHLOROPLASTIC"/>
    <property type="match status" value="1"/>
</dbReference>
<protein>
    <submittedName>
        <fullName evidence="6">4-hydroxybenzoate polyprenyltransferase</fullName>
    </submittedName>
</protein>
<dbReference type="GO" id="GO:0016765">
    <property type="term" value="F:transferase activity, transferring alkyl or aryl (other than methyl) groups"/>
    <property type="evidence" value="ECO:0007669"/>
    <property type="project" value="InterPro"/>
</dbReference>
<gene>
    <name evidence="6" type="ORF">EYH24_02495</name>
</gene>
<sequence length="264" mass="29044">MLRAIIKNTRILDGKSFIGMGLLGLTMNLRYNPDFKGAVLVLISLILYVGYAFAINNCFDVDTDLINPRKRSKNPVASGELSFGAGVLSSIAIASLGIFFATFLGHKELLIYVLMIMLATLYSVPPRLKARPVLDVLSHGIFFGVMPFFYGAYFDGVLTKYEIAIGLALLFYSFSMELRNHLEDYESDLKANLRTTPIVIGKSLSEKLVMIFSGSAIALLLMTLNITLGVFGIMVAGTRINYRALDAVVVFLLLLHALRAWLGA</sequence>
<evidence type="ECO:0000313" key="6">
    <source>
        <dbReference type="EMBL" id="HIP88834.1"/>
    </source>
</evidence>
<dbReference type="Gene3D" id="1.10.357.140">
    <property type="entry name" value="UbiA prenyltransferase"/>
    <property type="match status" value="1"/>
</dbReference>
<dbReference type="InterPro" id="IPR050475">
    <property type="entry name" value="Prenyltransferase_related"/>
</dbReference>
<dbReference type="AlphaFoldDB" id="A0A833E2Z4"/>
<dbReference type="Proteomes" id="UP000653692">
    <property type="component" value="Unassembled WGS sequence"/>
</dbReference>
<feature type="transmembrane region" description="Helical" evidence="5">
    <location>
        <begin position="37"/>
        <end position="59"/>
    </location>
</feature>
<feature type="transmembrane region" description="Helical" evidence="5">
    <location>
        <begin position="109"/>
        <end position="125"/>
    </location>
</feature>
<name>A0A833E2Z4_9EURY</name>
<dbReference type="InterPro" id="IPR044878">
    <property type="entry name" value="UbiA_sf"/>
</dbReference>
<reference evidence="6" key="1">
    <citation type="journal article" date="2020" name="ISME J.">
        <title>Gammaproteobacteria mediating utilization of methyl-, sulfur- and petroleum organic compounds in deep ocean hydrothermal plumes.</title>
        <authorList>
            <person name="Zhou Z."/>
            <person name="Liu Y."/>
            <person name="Pan J."/>
            <person name="Cron B.R."/>
            <person name="Toner B.M."/>
            <person name="Anantharaman K."/>
            <person name="Breier J.A."/>
            <person name="Dick G.J."/>
            <person name="Li M."/>
        </authorList>
    </citation>
    <scope>NUCLEOTIDE SEQUENCE</scope>
    <source>
        <strain evidence="6">SZUA-1476</strain>
    </source>
</reference>
<dbReference type="Gene3D" id="1.20.120.1780">
    <property type="entry name" value="UbiA prenyltransferase"/>
    <property type="match status" value="1"/>
</dbReference>
<feature type="transmembrane region" description="Helical" evidence="5">
    <location>
        <begin position="242"/>
        <end position="262"/>
    </location>
</feature>
<comment type="caution">
    <text evidence="6">The sequence shown here is derived from an EMBL/GenBank/DDBJ whole genome shotgun (WGS) entry which is preliminary data.</text>
</comment>
<evidence type="ECO:0000256" key="1">
    <source>
        <dbReference type="ARBA" id="ARBA00004651"/>
    </source>
</evidence>
<keyword evidence="3 5" id="KW-1133">Transmembrane helix</keyword>
<feature type="transmembrane region" description="Helical" evidence="5">
    <location>
        <begin position="158"/>
        <end position="175"/>
    </location>
</feature>
<feature type="transmembrane region" description="Helical" evidence="5">
    <location>
        <begin position="80"/>
        <end position="103"/>
    </location>
</feature>
<evidence type="ECO:0000256" key="5">
    <source>
        <dbReference type="SAM" id="Phobius"/>
    </source>
</evidence>
<feature type="transmembrane region" description="Helical" evidence="5">
    <location>
        <begin position="132"/>
        <end position="152"/>
    </location>
</feature>
<accession>A0A833E2Z4</accession>
<evidence type="ECO:0000313" key="7">
    <source>
        <dbReference type="Proteomes" id="UP000653692"/>
    </source>
</evidence>
<dbReference type="Pfam" id="PF01040">
    <property type="entry name" value="UbiA"/>
    <property type="match status" value="1"/>
</dbReference>
<dbReference type="InterPro" id="IPR000537">
    <property type="entry name" value="UbiA_prenyltransferase"/>
</dbReference>
<evidence type="ECO:0000256" key="3">
    <source>
        <dbReference type="ARBA" id="ARBA00022989"/>
    </source>
</evidence>
<keyword evidence="6" id="KW-0808">Transferase</keyword>
<dbReference type="GO" id="GO:0005886">
    <property type="term" value="C:plasma membrane"/>
    <property type="evidence" value="ECO:0007669"/>
    <property type="project" value="UniProtKB-SubCell"/>
</dbReference>
<dbReference type="EMBL" id="DQUR01000086">
    <property type="protein sequence ID" value="HIP88834.1"/>
    <property type="molecule type" value="Genomic_DNA"/>
</dbReference>
<dbReference type="PANTHER" id="PTHR42723">
    <property type="entry name" value="CHLOROPHYLL SYNTHASE"/>
    <property type="match status" value="1"/>
</dbReference>
<feature type="transmembrane region" description="Helical" evidence="5">
    <location>
        <begin position="208"/>
        <end position="236"/>
    </location>
</feature>
<keyword evidence="4 5" id="KW-0472">Membrane</keyword>
<keyword evidence="2 5" id="KW-0812">Transmembrane</keyword>
<evidence type="ECO:0000256" key="2">
    <source>
        <dbReference type="ARBA" id="ARBA00022692"/>
    </source>
</evidence>
<proteinExistence type="predicted"/>
<organism evidence="6 7">
    <name type="scientific">Thermococcus paralvinellae</name>
    <dbReference type="NCBI Taxonomy" id="582419"/>
    <lineage>
        <taxon>Archaea</taxon>
        <taxon>Methanobacteriati</taxon>
        <taxon>Methanobacteriota</taxon>
        <taxon>Thermococci</taxon>
        <taxon>Thermococcales</taxon>
        <taxon>Thermococcaceae</taxon>
        <taxon>Thermococcus</taxon>
    </lineage>
</organism>